<feature type="transmembrane region" description="Helical" evidence="1">
    <location>
        <begin position="137"/>
        <end position="154"/>
    </location>
</feature>
<evidence type="ECO:0000256" key="1">
    <source>
        <dbReference type="SAM" id="Phobius"/>
    </source>
</evidence>
<reference evidence="2 3" key="1">
    <citation type="submission" date="2014-08" db="EMBL/GenBank/DDBJ databases">
        <title>Clostridium innocuum, an unnegligible vancomycin-resistant pathogen causing extra-intestinal infections.</title>
        <authorList>
            <person name="Feng Y."/>
            <person name="Chiu C.-H."/>
        </authorList>
    </citation>
    <scope>NUCLEOTIDE SEQUENCE [LARGE SCALE GENOMIC DNA]</scope>
    <source>
        <strain evidence="2 3">AN88</strain>
    </source>
</reference>
<dbReference type="RefSeq" id="WP_044905321.1">
    <property type="nucleotide sequence ID" value="NZ_JQIF01000042.1"/>
</dbReference>
<proteinExistence type="predicted"/>
<feature type="transmembrane region" description="Helical" evidence="1">
    <location>
        <begin position="39"/>
        <end position="58"/>
    </location>
</feature>
<organism evidence="2 3">
    <name type="scientific">Clostridium innocuum</name>
    <dbReference type="NCBI Taxonomy" id="1522"/>
    <lineage>
        <taxon>Bacteria</taxon>
        <taxon>Bacillati</taxon>
        <taxon>Bacillota</taxon>
        <taxon>Clostridia</taxon>
        <taxon>Eubacteriales</taxon>
        <taxon>Clostridiaceae</taxon>
        <taxon>Clostridium</taxon>
    </lineage>
</organism>
<feature type="transmembrane region" description="Helical" evidence="1">
    <location>
        <begin position="106"/>
        <end position="125"/>
    </location>
</feature>
<keyword evidence="1" id="KW-0812">Transmembrane</keyword>
<evidence type="ECO:0000313" key="2">
    <source>
        <dbReference type="EMBL" id="KGJ53300.1"/>
    </source>
</evidence>
<dbReference type="EMBL" id="JQIF01000042">
    <property type="protein sequence ID" value="KGJ53300.1"/>
    <property type="molecule type" value="Genomic_DNA"/>
</dbReference>
<dbReference type="AlphaFoldDB" id="A0A099I6F9"/>
<keyword evidence="1" id="KW-0472">Membrane</keyword>
<comment type="caution">
    <text evidence="2">The sequence shown here is derived from an EMBL/GenBank/DDBJ whole genome shotgun (WGS) entry which is preliminary data.</text>
</comment>
<accession>A0A099I6F9</accession>
<feature type="transmembrane region" description="Helical" evidence="1">
    <location>
        <begin position="70"/>
        <end position="94"/>
    </location>
</feature>
<keyword evidence="1" id="KW-1133">Transmembrane helix</keyword>
<name>A0A099I6F9_CLOIN</name>
<sequence length="188" mass="21850">MRLNQTLCIAGIWIINLNTLWFVKPLSQNLSHLGNALHMRWYLILWAASAALYFYVYTRKWMASLEYRNRLGWLVLSLSCLGMVFSVLLPYAPYVHATLSKWHTRLAMGSTILYVLLIFHILCELLTRDIAAFQKVAGPYAMLVVFELLLYLLNGGVSTLLEICFPMTMSLYLYTVNSYFSRRNRFTK</sequence>
<feature type="transmembrane region" description="Helical" evidence="1">
    <location>
        <begin position="7"/>
        <end position="27"/>
    </location>
</feature>
<protein>
    <submittedName>
        <fullName evidence="2">Uncharacterized protein</fullName>
    </submittedName>
</protein>
<evidence type="ECO:0000313" key="3">
    <source>
        <dbReference type="Proteomes" id="UP000030008"/>
    </source>
</evidence>
<gene>
    <name evidence="2" type="ORF">CIAN88_10230</name>
</gene>
<feature type="transmembrane region" description="Helical" evidence="1">
    <location>
        <begin position="160"/>
        <end position="180"/>
    </location>
</feature>
<dbReference type="Proteomes" id="UP000030008">
    <property type="component" value="Unassembled WGS sequence"/>
</dbReference>